<sequence>MCHMRISLKAQTHFSTICNVWVISPHWLTPPQCLACLRARTALQMRLRQCPPSPSSPLLTLSHPRPYHPYTCGVPSQHAPDTTYPYAFVVPSQHVPNTAYDPYPCGVPS</sequence>
<keyword evidence="2" id="KW-1185">Reference proteome</keyword>
<dbReference type="Proteomes" id="UP000765509">
    <property type="component" value="Unassembled WGS sequence"/>
</dbReference>
<dbReference type="AlphaFoldDB" id="A0A9Q3IMK5"/>
<proteinExistence type="predicted"/>
<evidence type="ECO:0000313" key="2">
    <source>
        <dbReference type="Proteomes" id="UP000765509"/>
    </source>
</evidence>
<organism evidence="1 2">
    <name type="scientific">Austropuccinia psidii MF-1</name>
    <dbReference type="NCBI Taxonomy" id="1389203"/>
    <lineage>
        <taxon>Eukaryota</taxon>
        <taxon>Fungi</taxon>
        <taxon>Dikarya</taxon>
        <taxon>Basidiomycota</taxon>
        <taxon>Pucciniomycotina</taxon>
        <taxon>Pucciniomycetes</taxon>
        <taxon>Pucciniales</taxon>
        <taxon>Sphaerophragmiaceae</taxon>
        <taxon>Austropuccinia</taxon>
    </lineage>
</organism>
<evidence type="ECO:0000313" key="1">
    <source>
        <dbReference type="EMBL" id="MBW0546987.1"/>
    </source>
</evidence>
<reference evidence="1" key="1">
    <citation type="submission" date="2021-03" db="EMBL/GenBank/DDBJ databases">
        <title>Draft genome sequence of rust myrtle Austropuccinia psidii MF-1, a brazilian biotype.</title>
        <authorList>
            <person name="Quecine M.C."/>
            <person name="Pachon D.M.R."/>
            <person name="Bonatelli M.L."/>
            <person name="Correr F.H."/>
            <person name="Franceschini L.M."/>
            <person name="Leite T.F."/>
            <person name="Margarido G.R.A."/>
            <person name="Almeida C.A."/>
            <person name="Ferrarezi J.A."/>
            <person name="Labate C.A."/>
        </authorList>
    </citation>
    <scope>NUCLEOTIDE SEQUENCE</scope>
    <source>
        <strain evidence="1">MF-1</strain>
    </source>
</reference>
<gene>
    <name evidence="1" type="ORF">O181_086702</name>
</gene>
<accession>A0A9Q3IMK5</accession>
<protein>
    <submittedName>
        <fullName evidence="1">Uncharacterized protein</fullName>
    </submittedName>
</protein>
<dbReference type="EMBL" id="AVOT02052028">
    <property type="protein sequence ID" value="MBW0546987.1"/>
    <property type="molecule type" value="Genomic_DNA"/>
</dbReference>
<name>A0A9Q3IMK5_9BASI</name>
<comment type="caution">
    <text evidence="1">The sequence shown here is derived from an EMBL/GenBank/DDBJ whole genome shotgun (WGS) entry which is preliminary data.</text>
</comment>